<feature type="compositionally biased region" description="Basic and acidic residues" evidence="1">
    <location>
        <begin position="455"/>
        <end position="468"/>
    </location>
</feature>
<dbReference type="InterPro" id="IPR007174">
    <property type="entry name" value="Las1"/>
</dbReference>
<protein>
    <recommendedName>
        <fullName evidence="4">LAS1</fullName>
    </recommendedName>
</protein>
<gene>
    <name evidence="2" type="ORF">R1sor_014726</name>
</gene>
<dbReference type="PANTHER" id="PTHR15002">
    <property type="entry name" value="RIBOSOMAL BIOGENESIS PROTEIN LAS1L"/>
    <property type="match status" value="1"/>
</dbReference>
<accession>A0ABD3HCU1</accession>
<dbReference type="EMBL" id="JBJQOH010000004">
    <property type="protein sequence ID" value="KAL3688417.1"/>
    <property type="molecule type" value="Genomic_DNA"/>
</dbReference>
<name>A0ABD3HCU1_9MARC</name>
<organism evidence="2 3">
    <name type="scientific">Riccia sorocarpa</name>
    <dbReference type="NCBI Taxonomy" id="122646"/>
    <lineage>
        <taxon>Eukaryota</taxon>
        <taxon>Viridiplantae</taxon>
        <taxon>Streptophyta</taxon>
        <taxon>Embryophyta</taxon>
        <taxon>Marchantiophyta</taxon>
        <taxon>Marchantiopsida</taxon>
        <taxon>Marchantiidae</taxon>
        <taxon>Marchantiales</taxon>
        <taxon>Ricciaceae</taxon>
        <taxon>Riccia</taxon>
    </lineage>
</organism>
<feature type="region of interest" description="Disordered" evidence="1">
    <location>
        <begin position="268"/>
        <end position="287"/>
    </location>
</feature>
<keyword evidence="3" id="KW-1185">Reference proteome</keyword>
<dbReference type="Pfam" id="PF04031">
    <property type="entry name" value="Las1"/>
    <property type="match status" value="1"/>
</dbReference>
<feature type="region of interest" description="Disordered" evidence="1">
    <location>
        <begin position="600"/>
        <end position="680"/>
    </location>
</feature>
<reference evidence="2 3" key="1">
    <citation type="submission" date="2024-09" db="EMBL/GenBank/DDBJ databases">
        <title>Chromosome-scale assembly of Riccia sorocarpa.</title>
        <authorList>
            <person name="Paukszto L."/>
        </authorList>
    </citation>
    <scope>NUCLEOTIDE SEQUENCE [LARGE SCALE GENOMIC DNA]</scope>
    <source>
        <strain evidence="2">LP-2024</strain>
        <tissue evidence="2">Aerial parts of the thallus</tissue>
    </source>
</reference>
<evidence type="ECO:0000313" key="3">
    <source>
        <dbReference type="Proteomes" id="UP001633002"/>
    </source>
</evidence>
<dbReference type="Proteomes" id="UP001633002">
    <property type="component" value="Unassembled WGS sequence"/>
</dbReference>
<evidence type="ECO:0000256" key="1">
    <source>
        <dbReference type="SAM" id="MobiDB-lite"/>
    </source>
</evidence>
<comment type="caution">
    <text evidence="2">The sequence shown here is derived from an EMBL/GenBank/DDBJ whole genome shotgun (WGS) entry which is preliminary data.</text>
</comment>
<dbReference type="PANTHER" id="PTHR15002:SF0">
    <property type="entry name" value="RIBOSOMAL BIOGENESIS PROTEIN LAS1L"/>
    <property type="match status" value="1"/>
</dbReference>
<feature type="region of interest" description="Disordered" evidence="1">
    <location>
        <begin position="523"/>
        <end position="559"/>
    </location>
</feature>
<dbReference type="AlphaFoldDB" id="A0ABD3HCU1"/>
<feature type="compositionally biased region" description="Low complexity" evidence="1">
    <location>
        <begin position="540"/>
        <end position="551"/>
    </location>
</feature>
<feature type="region of interest" description="Disordered" evidence="1">
    <location>
        <begin position="188"/>
        <end position="211"/>
    </location>
</feature>
<feature type="compositionally biased region" description="Low complexity" evidence="1">
    <location>
        <begin position="469"/>
        <end position="486"/>
    </location>
</feature>
<sequence length="727" mass="80177">MVNRSGLRQVPWQSWEQWQWVADGIFSKCSDRIVAAHNRIKAWQGRGHVPISVETTSALTSVQQRDPHFNPGLCSEDVLPEDMLRMMYAMTLQRLVNGVVDVSAKRNSSSVASRAESAGFPRLLVDIRHETAHNELPGLPLLRTASEQALEWLKDRYWEPQRQALGNVRQDLKKKLLEHCELVVNILTPMTKPDEESTDEDEDEGERKSRHRLVMRTVRTTYKRNLKLMKQERVQLFKDLEDLCVISSSELVSILVDDGLLERGLLPGQRQEEKAQPESDDSASDTQPFDLEAAMYTAWRYTICRLTHKIPRLPDMLLVAIVKRIGSSRRPDPVEDGNELDASSAGLNRLIAWCAWLLDSDALEAPLVSVSQDAIKSKTLGISRKLSVKAKLTDELCRELLRSCLRLSIEKGTLDELVSVIALKAGNKDLQQKALALARFGSISSRASGPSDKTTGTKDRESEARPMEEAAQGPAAGGEASEATAAPKKLARISDPVGVGGVSYEKVKKLQSELLVRMASKGLDSSRTLPGNNEERGGSRDAAGGAASSRAYTDAGPQGRKWTVAQSWRPCAIGMIPSPYSVVGVLPSLDLPQTPVVKRQVQAETRRMEQQVETSEDTVRNRPADSQATATMEVNGKRKAEVESSSPSGEKRAKNGGNRVRFSLVNGENGRPSNSRQATVRKLEQGRRLELIPSGGSLLQGCIRQHGQVMHVSSQQLDLVKAAVHVL</sequence>
<evidence type="ECO:0000313" key="2">
    <source>
        <dbReference type="EMBL" id="KAL3688417.1"/>
    </source>
</evidence>
<proteinExistence type="predicted"/>
<feature type="region of interest" description="Disordered" evidence="1">
    <location>
        <begin position="446"/>
        <end position="487"/>
    </location>
</feature>
<evidence type="ECO:0008006" key="4">
    <source>
        <dbReference type="Google" id="ProtNLM"/>
    </source>
</evidence>